<dbReference type="AlphaFoldDB" id="A8LSA5"/>
<dbReference type="eggNOG" id="ENOG5032T2H">
    <property type="taxonomic scope" value="Bacteria"/>
</dbReference>
<dbReference type="InterPro" id="IPR011747">
    <property type="entry name" value="CHP02241"/>
</dbReference>
<dbReference type="EMBL" id="CP000830">
    <property type="protein sequence ID" value="ABV94198.1"/>
    <property type="molecule type" value="Genomic_DNA"/>
</dbReference>
<evidence type="ECO:0000313" key="1">
    <source>
        <dbReference type="EMBL" id="ABV94198.1"/>
    </source>
</evidence>
<dbReference type="Proteomes" id="UP000006833">
    <property type="component" value="Chromosome"/>
</dbReference>
<dbReference type="KEGG" id="dsh:Dshi_2464"/>
<dbReference type="RefSeq" id="WP_012179129.1">
    <property type="nucleotide sequence ID" value="NC_009952.1"/>
</dbReference>
<organism evidence="1 2">
    <name type="scientific">Dinoroseobacter shibae (strain DSM 16493 / NCIMB 14021 / DFL 12)</name>
    <dbReference type="NCBI Taxonomy" id="398580"/>
    <lineage>
        <taxon>Bacteria</taxon>
        <taxon>Pseudomonadati</taxon>
        <taxon>Pseudomonadota</taxon>
        <taxon>Alphaproteobacteria</taxon>
        <taxon>Rhodobacterales</taxon>
        <taxon>Roseobacteraceae</taxon>
        <taxon>Dinoroseobacter</taxon>
    </lineage>
</organism>
<dbReference type="NCBIfam" id="TIGR02241">
    <property type="entry name" value="conserved hypothetical phage tail region protein"/>
    <property type="match status" value="1"/>
</dbReference>
<dbReference type="PANTHER" id="PTHR38009">
    <property type="entry name" value="CONSERVED HYPOTHETICAL PHAGE TAIL PROTEIN"/>
    <property type="match status" value="1"/>
</dbReference>
<protein>
    <recommendedName>
        <fullName evidence="3">Phage tail protein</fullName>
    </recommendedName>
</protein>
<dbReference type="InterPro" id="IPR010667">
    <property type="entry name" value="Phage_T4_Gp19"/>
</dbReference>
<dbReference type="Pfam" id="PF06841">
    <property type="entry name" value="Phage_T4_gp19"/>
    <property type="match status" value="1"/>
</dbReference>
<evidence type="ECO:0000313" key="2">
    <source>
        <dbReference type="Proteomes" id="UP000006833"/>
    </source>
</evidence>
<keyword evidence="2" id="KW-1185">Reference proteome</keyword>
<dbReference type="STRING" id="398580.Dshi_2464"/>
<accession>A8LSA5</accession>
<sequence length="160" mass="17512">MTYYPPVAFSFTVRIAGNAAVVDQGFQEVSGLTAERAMTPLEEGGENRFAHKLPGKVKLPNLVLKRGMMLASSPLFTWCKSVIEGDLGVPIEPKSLSVSLLDAKAKPTMSWSVVEAWPVKWTVDSFGAQKNSIAVESIELAYQRVERKINQMQKANTPGT</sequence>
<dbReference type="GO" id="GO:0005198">
    <property type="term" value="F:structural molecule activity"/>
    <property type="evidence" value="ECO:0007669"/>
    <property type="project" value="InterPro"/>
</dbReference>
<name>A8LSA5_DINSH</name>
<evidence type="ECO:0008006" key="3">
    <source>
        <dbReference type="Google" id="ProtNLM"/>
    </source>
</evidence>
<dbReference type="PANTHER" id="PTHR38009:SF1">
    <property type="entry name" value="CONSERVED HYPOTHETICAL PHAGE TAIL PROTEIN"/>
    <property type="match status" value="1"/>
</dbReference>
<reference evidence="2" key="1">
    <citation type="journal article" date="2010" name="ISME J.">
        <title>The complete genome sequence of the algal symbiont Dinoroseobacter shibae: a hitchhiker's guide to life in the sea.</title>
        <authorList>
            <person name="Wagner-Dobler I."/>
            <person name="Ballhausen B."/>
            <person name="Berger M."/>
            <person name="Brinkhoff T."/>
            <person name="Buchholz I."/>
            <person name="Bunk B."/>
            <person name="Cypionka H."/>
            <person name="Daniel R."/>
            <person name="Drepper T."/>
            <person name="Gerdts G."/>
            <person name="Hahnke S."/>
            <person name="Han C."/>
            <person name="Jahn D."/>
            <person name="Kalhoefer D."/>
            <person name="Kiss H."/>
            <person name="Klenk H.P."/>
            <person name="Kyrpides N."/>
            <person name="Liebl W."/>
            <person name="Liesegang H."/>
            <person name="Meincke L."/>
            <person name="Pati A."/>
            <person name="Petersen J."/>
            <person name="Piekarski T."/>
            <person name="Pommerenke C."/>
            <person name="Pradella S."/>
            <person name="Pukall R."/>
            <person name="Rabus R."/>
            <person name="Stackebrandt E."/>
            <person name="Thole S."/>
            <person name="Thompson L."/>
            <person name="Tielen P."/>
            <person name="Tomasch J."/>
            <person name="von Jan M."/>
            <person name="Wanphrut N."/>
            <person name="Wichels A."/>
            <person name="Zech H."/>
            <person name="Simon M."/>
        </authorList>
    </citation>
    <scope>NUCLEOTIDE SEQUENCE [LARGE SCALE GENOMIC DNA]</scope>
    <source>
        <strain evidence="2">DSM 16493 / NCIMB 14021 / DFL 12</strain>
    </source>
</reference>
<dbReference type="HOGENOM" id="CLU_101335_0_1_5"/>
<gene>
    <name evidence="1" type="ordered locus">Dshi_2464</name>
</gene>
<proteinExistence type="predicted"/>
<dbReference type="OrthoDB" id="9799891at2"/>